<name>A0A5A8CUI5_CAFRO</name>
<protein>
    <recommendedName>
        <fullName evidence="4">Saposin B-type domain-containing protein</fullName>
    </recommendedName>
</protein>
<dbReference type="EMBL" id="VLTN01000004">
    <property type="protein sequence ID" value="KAA0156418.1"/>
    <property type="molecule type" value="Genomic_DNA"/>
</dbReference>
<evidence type="ECO:0000313" key="3">
    <source>
        <dbReference type="Proteomes" id="UP000323011"/>
    </source>
</evidence>
<evidence type="ECO:0000256" key="1">
    <source>
        <dbReference type="SAM" id="SignalP"/>
    </source>
</evidence>
<evidence type="ECO:0000313" key="2">
    <source>
        <dbReference type="EMBL" id="KAA0156418.1"/>
    </source>
</evidence>
<evidence type="ECO:0008006" key="4">
    <source>
        <dbReference type="Google" id="ProtNLM"/>
    </source>
</evidence>
<feature type="chain" id="PRO_5023051206" description="Saposin B-type domain-containing protein" evidence="1">
    <location>
        <begin position="32"/>
        <end position="232"/>
    </location>
</feature>
<dbReference type="AlphaFoldDB" id="A0A5A8CUI5"/>
<feature type="signal peptide" evidence="1">
    <location>
        <begin position="1"/>
        <end position="31"/>
    </location>
</feature>
<accession>A0A5A8CUI5</accession>
<proteinExistence type="predicted"/>
<reference evidence="2 3" key="1">
    <citation type="submission" date="2019-07" db="EMBL/GenBank/DDBJ databases">
        <title>Genomes of Cafeteria roenbergensis.</title>
        <authorList>
            <person name="Fischer M.G."/>
            <person name="Hackl T."/>
            <person name="Roman M."/>
        </authorList>
    </citation>
    <scope>NUCLEOTIDE SEQUENCE [LARGE SCALE GENOMIC DNA]</scope>
    <source>
        <strain evidence="2 3">BVI</strain>
    </source>
</reference>
<keyword evidence="3" id="KW-1185">Reference proteome</keyword>
<sequence length="232" mass="24017">MARAPPRSGPVVVAGMAFALLAAVLLASAHGSPPAGAREAPAALVQSGAKAGQAGHSDAELLRRALRRMHSGSHLRASHRAAEEQAEHARAEAQRFRASAEASSRAENPLGAMGNLAFGRKFTTWTDVEMCEGCKALMENVVRSTSEASAVRDIMFAIHSACNNQPEVFMEACMHATHYDANLAILRQQGSNVESICSAGGMCIGESKGLIQGAMSKGLGALPGGVGGMLGI</sequence>
<gene>
    <name evidence="2" type="ORF">FNF29_01210</name>
</gene>
<dbReference type="Proteomes" id="UP000323011">
    <property type="component" value="Unassembled WGS sequence"/>
</dbReference>
<organism evidence="2 3">
    <name type="scientific">Cafeteria roenbergensis</name>
    <name type="common">Marine flagellate</name>
    <dbReference type="NCBI Taxonomy" id="33653"/>
    <lineage>
        <taxon>Eukaryota</taxon>
        <taxon>Sar</taxon>
        <taxon>Stramenopiles</taxon>
        <taxon>Bigyra</taxon>
        <taxon>Opalozoa</taxon>
        <taxon>Bicosoecida</taxon>
        <taxon>Cafeteriaceae</taxon>
        <taxon>Cafeteria</taxon>
    </lineage>
</organism>
<dbReference type="InterPro" id="IPR011001">
    <property type="entry name" value="Saposin-like"/>
</dbReference>
<dbReference type="SUPFAM" id="SSF47862">
    <property type="entry name" value="Saposin"/>
    <property type="match status" value="1"/>
</dbReference>
<comment type="caution">
    <text evidence="2">The sequence shown here is derived from an EMBL/GenBank/DDBJ whole genome shotgun (WGS) entry which is preliminary data.</text>
</comment>
<dbReference type="Gene3D" id="1.10.225.10">
    <property type="entry name" value="Saposin-like"/>
    <property type="match status" value="1"/>
</dbReference>
<keyword evidence="1" id="KW-0732">Signal</keyword>